<evidence type="ECO:0000313" key="3">
    <source>
        <dbReference type="Proteomes" id="UP000251135"/>
    </source>
</evidence>
<dbReference type="PROSITE" id="PS51257">
    <property type="entry name" value="PROKAR_LIPOPROTEIN"/>
    <property type="match status" value="1"/>
</dbReference>
<dbReference type="Proteomes" id="UP000251135">
    <property type="component" value="Unassembled WGS sequence"/>
</dbReference>
<dbReference type="EMBL" id="MUXE01000001">
    <property type="protein sequence ID" value="PUE66516.1"/>
    <property type="molecule type" value="Genomic_DNA"/>
</dbReference>
<evidence type="ECO:0008006" key="4">
    <source>
        <dbReference type="Google" id="ProtNLM"/>
    </source>
</evidence>
<gene>
    <name evidence="2" type="ORF">B0174_00240</name>
</gene>
<reference evidence="2 3" key="1">
    <citation type="submission" date="2017-02" db="EMBL/GenBank/DDBJ databases">
        <title>Arcobacter caeni sp. nov, a new Arcobacter species isolated from reclaimed water.</title>
        <authorList>
            <person name="Figueras M.J."/>
            <person name="Perez-Cataluna A."/>
            <person name="Salas-Masso N."/>
        </authorList>
    </citation>
    <scope>NUCLEOTIDE SEQUENCE [LARGE SCALE GENOMIC DNA]</scope>
    <source>
        <strain evidence="2 3">RW17-10</strain>
    </source>
</reference>
<comment type="caution">
    <text evidence="2">The sequence shown here is derived from an EMBL/GenBank/DDBJ whole genome shotgun (WGS) entry which is preliminary data.</text>
</comment>
<accession>A0A363D583</accession>
<protein>
    <recommendedName>
        <fullName evidence="4">Lipoprotein</fullName>
    </recommendedName>
</protein>
<keyword evidence="1" id="KW-0732">Signal</keyword>
<feature type="signal peptide" evidence="1">
    <location>
        <begin position="1"/>
        <end position="21"/>
    </location>
</feature>
<keyword evidence="3" id="KW-1185">Reference proteome</keyword>
<sequence length="235" mass="27663">MFKKNICLIAILALFSGCVQKNVQNETYDLSNHWFNVENLNNNKVILNKNFTEQFNDGDKTSSYIDYKVYKKSKINLNQIERYSFFEDINKENYKSMISKEHADLKYDISINEVKKSLAIDEKQKSIYKRNIKINDKVIEENDKDGKSLVCSFSNYYENMNTKDKINEFFKAKYSTKDNKYKNVMEIVCKDNAVDGEYYVYMAKNIGIILFMKKDIDDGSSEETYSILDTQTIME</sequence>
<feature type="chain" id="PRO_5016874495" description="Lipoprotein" evidence="1">
    <location>
        <begin position="22"/>
        <end position="235"/>
    </location>
</feature>
<proteinExistence type="predicted"/>
<organism evidence="2 3">
    <name type="scientific">Arcobacter caeni</name>
    <dbReference type="NCBI Taxonomy" id="1912877"/>
    <lineage>
        <taxon>Bacteria</taxon>
        <taxon>Pseudomonadati</taxon>
        <taxon>Campylobacterota</taxon>
        <taxon>Epsilonproteobacteria</taxon>
        <taxon>Campylobacterales</taxon>
        <taxon>Arcobacteraceae</taxon>
        <taxon>Arcobacter</taxon>
    </lineage>
</organism>
<evidence type="ECO:0000313" key="2">
    <source>
        <dbReference type="EMBL" id="PUE66516.1"/>
    </source>
</evidence>
<name>A0A363D583_9BACT</name>
<evidence type="ECO:0000256" key="1">
    <source>
        <dbReference type="SAM" id="SignalP"/>
    </source>
</evidence>
<dbReference type="RefSeq" id="WP_108557629.1">
    <property type="nucleotide sequence ID" value="NZ_MUXE01000001.1"/>
</dbReference>
<dbReference type="AlphaFoldDB" id="A0A363D583"/>
<dbReference type="OrthoDB" id="9915582at2"/>